<organism evidence="3">
    <name type="scientific">Araucaria cunninghamii</name>
    <name type="common">Hoop pine</name>
    <name type="synonym">Moreton Bay pine</name>
    <dbReference type="NCBI Taxonomy" id="56994"/>
    <lineage>
        <taxon>Eukaryota</taxon>
        <taxon>Viridiplantae</taxon>
        <taxon>Streptophyta</taxon>
        <taxon>Embryophyta</taxon>
        <taxon>Tracheophyta</taxon>
        <taxon>Spermatophyta</taxon>
        <taxon>Pinopsida</taxon>
        <taxon>Pinidae</taxon>
        <taxon>Conifers II</taxon>
        <taxon>Araucariales</taxon>
        <taxon>Araucariaceae</taxon>
        <taxon>Araucaria</taxon>
    </lineage>
</organism>
<feature type="domain" description="GRPD C-terminal" evidence="2">
    <location>
        <begin position="503"/>
        <end position="659"/>
    </location>
</feature>
<dbReference type="InterPro" id="IPR057458">
    <property type="entry name" value="GRDP_C2"/>
</dbReference>
<dbReference type="Pfam" id="PF25334">
    <property type="entry name" value="C2_GRDP"/>
    <property type="match status" value="1"/>
</dbReference>
<evidence type="ECO:0000313" key="3">
    <source>
        <dbReference type="EMBL" id="JAG96001.1"/>
    </source>
</evidence>
<evidence type="ECO:0008006" key="4">
    <source>
        <dbReference type="Google" id="ProtNLM"/>
    </source>
</evidence>
<reference evidence="3" key="1">
    <citation type="submission" date="2015-03" db="EMBL/GenBank/DDBJ databases">
        <title>A transcriptome of Araucaria cunninghamii, an australian fine timber species.</title>
        <authorList>
            <person name="Jing Yi C.J.Y."/>
            <person name="Yin San L.Y.S."/>
            <person name="Abdul Karim S.S."/>
            <person name="Wan Azmi N.N."/>
            <person name="Hercus R.R."/>
            <person name="Croft L.L."/>
        </authorList>
    </citation>
    <scope>NUCLEOTIDE SEQUENCE</scope>
    <source>
        <strain evidence="3">MI0301</strain>
        <tissue evidence="3">Leaf</tissue>
    </source>
</reference>
<dbReference type="InterPro" id="IPR009836">
    <property type="entry name" value="GRDP-like"/>
</dbReference>
<evidence type="ECO:0000259" key="1">
    <source>
        <dbReference type="Pfam" id="PF25334"/>
    </source>
</evidence>
<sequence>MDAIQAEEWRKAQEINISVELDLVSAAKNQLVFLATVDRNRCLYEGPALHRAILRYEQCWLPLFAKHTECGTAEFHMVAPLDCEWIWHCHRLNPVQYAKDCEKIYGRIVDASFVESSTKDLARKQTAEIWKISYPEEPYEVDLSHCVSWNGAQETFQSSHKIEYDLAEAVKRQSTFFHQVSRQYMSDDRFLKGAEERYKGFLNLIKKNKENSIKCFCVPTYDIDLMWHSHQLQPIAYRRDMLNLLGKVLEHDDMDSDRSQGKKLDVGFTETTRQWENTYGMRYWRAGAMYKGEAPSLVPLAPPLLENTGCTAETLFQNDRKQQDLYLAQAVIVEVLLEAVKVKNVPEKKHGGSLFVRYYKQSNCNDNSLGIDAKEVQLSSESKRKQVSNFWCEASGDVIFELRSRPFHSSEKSKCCNVLGQVSISLHTLLDSPTLSLEDWFTLSTDRQSNDSKPISLHLALSVTPPIVAPYQLWAVSSHSLEKKHQLLQLIWRSKQAKKVTRFFDHANNEIFTVQTRKTKEPCVGSPEGSLRVSSGKRQIITIHRTNIDSENLKTYGEPVAKAEKLISEGEIVHWSLMDNACNLTLRNVNAIEKEPIFELRGNLGQPLRLLSGRKLQYEVKGSKPQIEREFVTLVRYTPEAPFGKATSLFNWKSLSVEVAEQESVLLVVVLSTIISASLTEHQTTKHLSKYCCLSG</sequence>
<accession>A0A0D6QZY7</accession>
<dbReference type="Pfam" id="PF25335">
    <property type="entry name" value="GRDP_C"/>
    <property type="match status" value="1"/>
</dbReference>
<dbReference type="InterPro" id="IPR057518">
    <property type="entry name" value="GRDP_C"/>
</dbReference>
<feature type="domain" description="GRDP C2" evidence="1">
    <location>
        <begin position="332"/>
        <end position="465"/>
    </location>
</feature>
<proteinExistence type="predicted"/>
<dbReference type="AlphaFoldDB" id="A0A0D6QZY7"/>
<dbReference type="EMBL" id="GCKF01038923">
    <property type="protein sequence ID" value="JAG96001.1"/>
    <property type="molecule type" value="Transcribed_RNA"/>
</dbReference>
<protein>
    <recommendedName>
        <fullName evidence="4">Glycine-rich domain-containing protein-like</fullName>
    </recommendedName>
</protein>
<dbReference type="PANTHER" id="PTHR34365:SF7">
    <property type="entry name" value="GLYCINE-RICH DOMAIN-CONTAINING PROTEIN 1"/>
    <property type="match status" value="1"/>
</dbReference>
<dbReference type="PANTHER" id="PTHR34365">
    <property type="entry name" value="ENOLASE (DUF1399)"/>
    <property type="match status" value="1"/>
</dbReference>
<name>A0A0D6QZY7_ARACU</name>
<evidence type="ECO:0000259" key="2">
    <source>
        <dbReference type="Pfam" id="PF25335"/>
    </source>
</evidence>
<dbReference type="Pfam" id="PF07173">
    <property type="entry name" value="GRDP-like"/>
    <property type="match status" value="1"/>
</dbReference>